<accession>A0A7W7ZLK7</accession>
<dbReference type="Gene3D" id="1.10.260.40">
    <property type="entry name" value="lambda repressor-like DNA-binding domains"/>
    <property type="match status" value="1"/>
</dbReference>
<dbReference type="EMBL" id="JACHIP010000044">
    <property type="protein sequence ID" value="MBB5061451.1"/>
    <property type="molecule type" value="Genomic_DNA"/>
</dbReference>
<dbReference type="SMART" id="SM00530">
    <property type="entry name" value="HTH_XRE"/>
    <property type="match status" value="1"/>
</dbReference>
<dbReference type="InterPro" id="IPR001387">
    <property type="entry name" value="Cro/C1-type_HTH"/>
</dbReference>
<dbReference type="SUPFAM" id="SSF47413">
    <property type="entry name" value="lambda repressor-like DNA-binding domains"/>
    <property type="match status" value="1"/>
</dbReference>
<keyword evidence="4" id="KW-1185">Reference proteome</keyword>
<proteinExistence type="predicted"/>
<gene>
    <name evidence="3" type="ORF">HDF16_006187</name>
</gene>
<organism evidence="3 4">
    <name type="scientific">Granulicella aggregans</name>
    <dbReference type="NCBI Taxonomy" id="474949"/>
    <lineage>
        <taxon>Bacteria</taxon>
        <taxon>Pseudomonadati</taxon>
        <taxon>Acidobacteriota</taxon>
        <taxon>Terriglobia</taxon>
        <taxon>Terriglobales</taxon>
        <taxon>Acidobacteriaceae</taxon>
        <taxon>Granulicella</taxon>
    </lineage>
</organism>
<dbReference type="Proteomes" id="UP000540989">
    <property type="component" value="Unassembled WGS sequence"/>
</dbReference>
<evidence type="ECO:0000313" key="3">
    <source>
        <dbReference type="EMBL" id="MBB5061451.1"/>
    </source>
</evidence>
<comment type="caution">
    <text evidence="3">The sequence shown here is derived from an EMBL/GenBank/DDBJ whole genome shotgun (WGS) entry which is preliminary data.</text>
</comment>
<dbReference type="PROSITE" id="PS50943">
    <property type="entry name" value="HTH_CROC1"/>
    <property type="match status" value="1"/>
</dbReference>
<dbReference type="CDD" id="cd00093">
    <property type="entry name" value="HTH_XRE"/>
    <property type="match status" value="1"/>
</dbReference>
<protein>
    <submittedName>
        <fullName evidence="3">Transcriptional regulator with XRE-family HTH domain</fullName>
    </submittedName>
</protein>
<dbReference type="InterPro" id="IPR010982">
    <property type="entry name" value="Lambda_DNA-bd_dom_sf"/>
</dbReference>
<evidence type="ECO:0000256" key="1">
    <source>
        <dbReference type="SAM" id="MobiDB-lite"/>
    </source>
</evidence>
<evidence type="ECO:0000259" key="2">
    <source>
        <dbReference type="PROSITE" id="PS50943"/>
    </source>
</evidence>
<sequence length="104" mass="11869">MKELGARLRQMRKERGWTYRSMVVDHSFHISHWQGFENGKGISLRSLFRVCEVFQISLEELVRGLDSPAAHEKSASQEETHVSAPQVPKRAKPSKKTAGHKKLS</sequence>
<feature type="compositionally biased region" description="Basic and acidic residues" evidence="1">
    <location>
        <begin position="69"/>
        <end position="81"/>
    </location>
</feature>
<dbReference type="GO" id="GO:0003677">
    <property type="term" value="F:DNA binding"/>
    <property type="evidence" value="ECO:0007669"/>
    <property type="project" value="InterPro"/>
</dbReference>
<dbReference type="AlphaFoldDB" id="A0A7W7ZLK7"/>
<reference evidence="3 4" key="1">
    <citation type="submission" date="2020-08" db="EMBL/GenBank/DDBJ databases">
        <title>Genomic Encyclopedia of Type Strains, Phase IV (KMG-V): Genome sequencing to study the core and pangenomes of soil and plant-associated prokaryotes.</title>
        <authorList>
            <person name="Whitman W."/>
        </authorList>
    </citation>
    <scope>NUCLEOTIDE SEQUENCE [LARGE SCALE GENOMIC DNA]</scope>
    <source>
        <strain evidence="3 4">M8UP14</strain>
    </source>
</reference>
<feature type="domain" description="HTH cro/C1-type" evidence="2">
    <location>
        <begin position="37"/>
        <end position="61"/>
    </location>
</feature>
<feature type="region of interest" description="Disordered" evidence="1">
    <location>
        <begin position="67"/>
        <end position="104"/>
    </location>
</feature>
<dbReference type="Pfam" id="PF13560">
    <property type="entry name" value="HTH_31"/>
    <property type="match status" value="1"/>
</dbReference>
<evidence type="ECO:0000313" key="4">
    <source>
        <dbReference type="Proteomes" id="UP000540989"/>
    </source>
</evidence>
<feature type="compositionally biased region" description="Basic residues" evidence="1">
    <location>
        <begin position="89"/>
        <end position="104"/>
    </location>
</feature>
<name>A0A7W7ZLK7_9BACT</name>